<dbReference type="CDD" id="cd23767">
    <property type="entry name" value="IQCD"/>
    <property type="match status" value="1"/>
</dbReference>
<protein>
    <recommendedName>
        <fullName evidence="3">Myosin motor domain-containing protein</fullName>
    </recommendedName>
</protein>
<dbReference type="GO" id="GO:0007015">
    <property type="term" value="P:actin filament organization"/>
    <property type="evidence" value="ECO:0007669"/>
    <property type="project" value="TreeGrafter"/>
</dbReference>
<dbReference type="Proteomes" id="UP000271889">
    <property type="component" value="Unassembled WGS sequence"/>
</dbReference>
<dbReference type="GO" id="GO:0016020">
    <property type="term" value="C:membrane"/>
    <property type="evidence" value="ECO:0007669"/>
    <property type="project" value="TreeGrafter"/>
</dbReference>
<proteinExistence type="predicted"/>
<name>A0A3P6US54_CYLGO</name>
<dbReference type="GO" id="GO:0051015">
    <property type="term" value="F:actin filament binding"/>
    <property type="evidence" value="ECO:0007669"/>
    <property type="project" value="TreeGrafter"/>
</dbReference>
<dbReference type="GO" id="GO:0015629">
    <property type="term" value="C:actin cytoskeleton"/>
    <property type="evidence" value="ECO:0007669"/>
    <property type="project" value="TreeGrafter"/>
</dbReference>
<sequence>MWRDNPRQFAEKACHKCLEEGKFALGKTKIFFRTGQVALLERIRLETLSASAVLIQSRWRGYVARKKYETMMKSIRTIQACTITCHLLKIFLS</sequence>
<dbReference type="GO" id="GO:0005737">
    <property type="term" value="C:cytoplasm"/>
    <property type="evidence" value="ECO:0007669"/>
    <property type="project" value="TreeGrafter"/>
</dbReference>
<dbReference type="Gene3D" id="1.20.5.190">
    <property type="match status" value="1"/>
</dbReference>
<dbReference type="InterPro" id="IPR027417">
    <property type="entry name" value="P-loop_NTPase"/>
</dbReference>
<dbReference type="Pfam" id="PF00612">
    <property type="entry name" value="IQ"/>
    <property type="match status" value="1"/>
</dbReference>
<organism evidence="1 2">
    <name type="scientific">Cylicostephanus goldi</name>
    <name type="common">Nematode worm</name>
    <dbReference type="NCBI Taxonomy" id="71465"/>
    <lineage>
        <taxon>Eukaryota</taxon>
        <taxon>Metazoa</taxon>
        <taxon>Ecdysozoa</taxon>
        <taxon>Nematoda</taxon>
        <taxon>Chromadorea</taxon>
        <taxon>Rhabditida</taxon>
        <taxon>Rhabditina</taxon>
        <taxon>Rhabditomorpha</taxon>
        <taxon>Strongyloidea</taxon>
        <taxon>Strongylidae</taxon>
        <taxon>Cylicostephanus</taxon>
    </lineage>
</organism>
<dbReference type="GO" id="GO:0000146">
    <property type="term" value="F:microfilament motor activity"/>
    <property type="evidence" value="ECO:0007669"/>
    <property type="project" value="TreeGrafter"/>
</dbReference>
<dbReference type="PROSITE" id="PS50096">
    <property type="entry name" value="IQ"/>
    <property type="match status" value="1"/>
</dbReference>
<evidence type="ECO:0000313" key="2">
    <source>
        <dbReference type="Proteomes" id="UP000271889"/>
    </source>
</evidence>
<dbReference type="InterPro" id="IPR000048">
    <property type="entry name" value="IQ_motif_EF-hand-BS"/>
</dbReference>
<evidence type="ECO:0000313" key="1">
    <source>
        <dbReference type="EMBL" id="VDK81144.1"/>
    </source>
</evidence>
<dbReference type="SMART" id="SM00015">
    <property type="entry name" value="IQ"/>
    <property type="match status" value="1"/>
</dbReference>
<dbReference type="SUPFAM" id="SSF52540">
    <property type="entry name" value="P-loop containing nucleoside triphosphate hydrolases"/>
    <property type="match status" value="1"/>
</dbReference>
<dbReference type="AlphaFoldDB" id="A0A3P6US54"/>
<dbReference type="Gene3D" id="3.30.70.1590">
    <property type="match status" value="1"/>
</dbReference>
<dbReference type="EMBL" id="UYRV01027542">
    <property type="protein sequence ID" value="VDK81144.1"/>
    <property type="molecule type" value="Genomic_DNA"/>
</dbReference>
<keyword evidence="2" id="KW-1185">Reference proteome</keyword>
<evidence type="ECO:0008006" key="3">
    <source>
        <dbReference type="Google" id="ProtNLM"/>
    </source>
</evidence>
<dbReference type="PANTHER" id="PTHR13140:SF706">
    <property type="entry name" value="DILUTE CLASS UNCONVENTIONAL MYOSIN, ISOFORM C"/>
    <property type="match status" value="1"/>
</dbReference>
<accession>A0A3P6US54</accession>
<gene>
    <name evidence="1" type="ORF">CGOC_LOCUS7791</name>
</gene>
<reference evidence="1 2" key="1">
    <citation type="submission" date="2018-11" db="EMBL/GenBank/DDBJ databases">
        <authorList>
            <consortium name="Pathogen Informatics"/>
        </authorList>
    </citation>
    <scope>NUCLEOTIDE SEQUENCE [LARGE SCALE GENOMIC DNA]</scope>
</reference>
<dbReference type="OrthoDB" id="5854445at2759"/>
<dbReference type="PANTHER" id="PTHR13140">
    <property type="entry name" value="MYOSIN"/>
    <property type="match status" value="1"/>
</dbReference>